<organism evidence="4 5">
    <name type="scientific">Mycena metata</name>
    <dbReference type="NCBI Taxonomy" id="1033252"/>
    <lineage>
        <taxon>Eukaryota</taxon>
        <taxon>Fungi</taxon>
        <taxon>Dikarya</taxon>
        <taxon>Basidiomycota</taxon>
        <taxon>Agaricomycotina</taxon>
        <taxon>Agaricomycetes</taxon>
        <taxon>Agaricomycetidae</taxon>
        <taxon>Agaricales</taxon>
        <taxon>Marasmiineae</taxon>
        <taxon>Mycenaceae</taxon>
        <taxon>Mycena</taxon>
    </lineage>
</organism>
<keyword evidence="2" id="KW-0067">ATP-binding</keyword>
<evidence type="ECO:0000256" key="1">
    <source>
        <dbReference type="ARBA" id="ARBA00022741"/>
    </source>
</evidence>
<reference evidence="4" key="1">
    <citation type="submission" date="2023-03" db="EMBL/GenBank/DDBJ databases">
        <title>Massive genome expansion in bonnet fungi (Mycena s.s.) driven by repeated elements and novel gene families across ecological guilds.</title>
        <authorList>
            <consortium name="Lawrence Berkeley National Laboratory"/>
            <person name="Harder C.B."/>
            <person name="Miyauchi S."/>
            <person name="Viragh M."/>
            <person name="Kuo A."/>
            <person name="Thoen E."/>
            <person name="Andreopoulos B."/>
            <person name="Lu D."/>
            <person name="Skrede I."/>
            <person name="Drula E."/>
            <person name="Henrissat B."/>
            <person name="Morin E."/>
            <person name="Kohler A."/>
            <person name="Barry K."/>
            <person name="LaButti K."/>
            <person name="Morin E."/>
            <person name="Salamov A."/>
            <person name="Lipzen A."/>
            <person name="Mereny Z."/>
            <person name="Hegedus B."/>
            <person name="Baldrian P."/>
            <person name="Stursova M."/>
            <person name="Weitz H."/>
            <person name="Taylor A."/>
            <person name="Grigoriev I.V."/>
            <person name="Nagy L.G."/>
            <person name="Martin F."/>
            <person name="Kauserud H."/>
        </authorList>
    </citation>
    <scope>NUCLEOTIDE SEQUENCE</scope>
    <source>
        <strain evidence="4">CBHHK182m</strain>
    </source>
</reference>
<dbReference type="Proteomes" id="UP001215598">
    <property type="component" value="Unassembled WGS sequence"/>
</dbReference>
<dbReference type="InterPro" id="IPR027417">
    <property type="entry name" value="P-loop_NTPase"/>
</dbReference>
<evidence type="ECO:0008006" key="6">
    <source>
        <dbReference type="Google" id="ProtNLM"/>
    </source>
</evidence>
<dbReference type="PANTHER" id="PTHR24223">
    <property type="entry name" value="ATP-BINDING CASSETTE SUB-FAMILY C"/>
    <property type="match status" value="1"/>
</dbReference>
<dbReference type="GO" id="GO:0016020">
    <property type="term" value="C:membrane"/>
    <property type="evidence" value="ECO:0007669"/>
    <property type="project" value="TreeGrafter"/>
</dbReference>
<evidence type="ECO:0000313" key="4">
    <source>
        <dbReference type="EMBL" id="KAJ7761425.1"/>
    </source>
</evidence>
<gene>
    <name evidence="4" type="ORF">B0H16DRAFT_1719593</name>
</gene>
<evidence type="ECO:0000313" key="5">
    <source>
        <dbReference type="Proteomes" id="UP001215598"/>
    </source>
</evidence>
<keyword evidence="5" id="KW-1185">Reference proteome</keyword>
<dbReference type="Gene3D" id="3.40.50.300">
    <property type="entry name" value="P-loop containing nucleotide triphosphate hydrolases"/>
    <property type="match status" value="1"/>
</dbReference>
<dbReference type="EMBL" id="JARKIB010000035">
    <property type="protein sequence ID" value="KAJ7761425.1"/>
    <property type="molecule type" value="Genomic_DNA"/>
</dbReference>
<accession>A0AAD7JDF5</accession>
<dbReference type="InterPro" id="IPR050173">
    <property type="entry name" value="ABC_transporter_C-like"/>
</dbReference>
<dbReference type="GO" id="GO:0042626">
    <property type="term" value="F:ATPase-coupled transmembrane transporter activity"/>
    <property type="evidence" value="ECO:0007669"/>
    <property type="project" value="TreeGrafter"/>
</dbReference>
<dbReference type="GO" id="GO:0005524">
    <property type="term" value="F:ATP binding"/>
    <property type="evidence" value="ECO:0007669"/>
    <property type="project" value="UniProtKB-KW"/>
</dbReference>
<evidence type="ECO:0000256" key="3">
    <source>
        <dbReference type="SAM" id="MobiDB-lite"/>
    </source>
</evidence>
<name>A0AAD7JDF5_9AGAR</name>
<keyword evidence="1" id="KW-0547">Nucleotide-binding</keyword>
<evidence type="ECO:0000256" key="2">
    <source>
        <dbReference type="ARBA" id="ARBA00022840"/>
    </source>
</evidence>
<proteinExistence type="predicted"/>
<protein>
    <recommendedName>
        <fullName evidence="6">ABC transmembrane type-1 domain-containing protein</fullName>
    </recommendedName>
</protein>
<feature type="compositionally biased region" description="Acidic residues" evidence="3">
    <location>
        <begin position="362"/>
        <end position="373"/>
    </location>
</feature>
<dbReference type="SUPFAM" id="SSF52540">
    <property type="entry name" value="P-loop containing nucleoside triphosphate hydrolases"/>
    <property type="match status" value="1"/>
</dbReference>
<feature type="region of interest" description="Disordered" evidence="3">
    <location>
        <begin position="351"/>
        <end position="373"/>
    </location>
</feature>
<dbReference type="AlphaFoldDB" id="A0AAD7JDF5"/>
<sequence length="373" mass="40295">MTTKNATAVPPTQTSEAGERFWWMSPQGDMHPHTHSTAPSITAYSTMSTFGKNVDTIDNANVHAHVYAIFMDSLCQNTVDAVLVILVLTNLFGSVIVIANDLPSSSITSATHSVARYHRFTDAASALGMKRLDAILRSVLYAHFSESLTRLGEIPRFVRDNKYIDLENRALFLTCLTGSSWLAVRLDALGSVPVFVIGIFTAVGLAGTSPAEVGLILTYKSQLLCSLPLTTCTPSSELSIMPAGRGDLVPGEAAHESTPRITEWPAQGEIEFKNVTMTYRPGLPTVLHDISLQIKPSEKIGMVGRTGAWLTDLCSNIAIIPQEPIPFSGAFFNPVRCATKGFSADEMQALANAPEDARSDDGEVEIDSGDEYN</sequence>
<comment type="caution">
    <text evidence="4">The sequence shown here is derived from an EMBL/GenBank/DDBJ whole genome shotgun (WGS) entry which is preliminary data.</text>
</comment>